<dbReference type="Proteomes" id="UP000326759">
    <property type="component" value="Unassembled WGS sequence"/>
</dbReference>
<evidence type="ECO:0000313" key="2">
    <source>
        <dbReference type="EMBL" id="KAB7507279.1"/>
    </source>
</evidence>
<gene>
    <name evidence="2" type="ORF">Anas_03730</name>
</gene>
<feature type="region of interest" description="Disordered" evidence="1">
    <location>
        <begin position="1"/>
        <end position="37"/>
    </location>
</feature>
<evidence type="ECO:0000256" key="1">
    <source>
        <dbReference type="SAM" id="MobiDB-lite"/>
    </source>
</evidence>
<proteinExistence type="predicted"/>
<dbReference type="EMBL" id="SEYY01000428">
    <property type="protein sequence ID" value="KAB7507279.1"/>
    <property type="molecule type" value="Genomic_DNA"/>
</dbReference>
<dbReference type="OrthoDB" id="10423299at2759"/>
<dbReference type="AlphaFoldDB" id="A0A5N5TMB4"/>
<comment type="caution">
    <text evidence="2">The sequence shown here is derived from an EMBL/GenBank/DDBJ whole genome shotgun (WGS) entry which is preliminary data.</text>
</comment>
<evidence type="ECO:0000313" key="3">
    <source>
        <dbReference type="Proteomes" id="UP000326759"/>
    </source>
</evidence>
<keyword evidence="3" id="KW-1185">Reference proteome</keyword>
<organism evidence="2 3">
    <name type="scientific">Armadillidium nasatum</name>
    <dbReference type="NCBI Taxonomy" id="96803"/>
    <lineage>
        <taxon>Eukaryota</taxon>
        <taxon>Metazoa</taxon>
        <taxon>Ecdysozoa</taxon>
        <taxon>Arthropoda</taxon>
        <taxon>Crustacea</taxon>
        <taxon>Multicrustacea</taxon>
        <taxon>Malacostraca</taxon>
        <taxon>Eumalacostraca</taxon>
        <taxon>Peracarida</taxon>
        <taxon>Isopoda</taxon>
        <taxon>Oniscidea</taxon>
        <taxon>Crinocheta</taxon>
        <taxon>Armadillidiidae</taxon>
        <taxon>Armadillidium</taxon>
    </lineage>
</organism>
<sequence>MGKNKRNFRNNPINKVLNLKNKNRQPSFKTKSKKPKPVKLNIKKVNASNREAVKKLSNVNNFLEAFKKEKRVTNPGSSKQGSGALTDLARNVDGYFECW</sequence>
<name>A0A5N5TMB4_9CRUS</name>
<reference evidence="2 3" key="1">
    <citation type="journal article" date="2019" name="PLoS Biol.">
        <title>Sex chromosomes control vertical transmission of feminizing Wolbachia symbionts in an isopod.</title>
        <authorList>
            <person name="Becking T."/>
            <person name="Chebbi M.A."/>
            <person name="Giraud I."/>
            <person name="Moumen B."/>
            <person name="Laverre T."/>
            <person name="Caubet Y."/>
            <person name="Peccoud J."/>
            <person name="Gilbert C."/>
            <person name="Cordaux R."/>
        </authorList>
    </citation>
    <scope>NUCLEOTIDE SEQUENCE [LARGE SCALE GENOMIC DNA]</scope>
    <source>
        <strain evidence="2">ANa2</strain>
        <tissue evidence="2">Whole body excluding digestive tract and cuticle</tissue>
    </source>
</reference>
<protein>
    <submittedName>
        <fullName evidence="2">Uncharacterized protein</fullName>
    </submittedName>
</protein>
<accession>A0A5N5TMB4</accession>